<gene>
    <name evidence="2" type="ORF">VZ94_06255</name>
</gene>
<accession>A0A0F3IKK1</accession>
<keyword evidence="3" id="KW-1185">Reference proteome</keyword>
<dbReference type="InterPro" id="IPR051532">
    <property type="entry name" value="Ester_Hydrolysis_Enzymes"/>
</dbReference>
<dbReference type="Proteomes" id="UP000033684">
    <property type="component" value="Unassembled WGS sequence"/>
</dbReference>
<protein>
    <submittedName>
        <fullName evidence="2">GDSL family lipase</fullName>
    </submittedName>
</protein>
<reference evidence="2 3" key="2">
    <citation type="journal article" date="2016" name="Microb. Ecol.">
        <title>Genome Characteristics of a Novel Type I Methanotroph (Sn10-6) Isolated from a Flooded Indian Rice Field.</title>
        <authorList>
            <person name="Rahalkar M.C."/>
            <person name="Pandit P.S."/>
            <person name="Dhakephalkar P.K."/>
            <person name="Pore S."/>
            <person name="Arora P."/>
            <person name="Kapse N."/>
        </authorList>
    </citation>
    <scope>NUCLEOTIDE SEQUENCE [LARGE SCALE GENOMIC DNA]</scope>
    <source>
        <strain evidence="2 3">Sn10-6</strain>
    </source>
</reference>
<dbReference type="GO" id="GO:0004622">
    <property type="term" value="F:phosphatidylcholine lysophospholipase activity"/>
    <property type="evidence" value="ECO:0007669"/>
    <property type="project" value="TreeGrafter"/>
</dbReference>
<dbReference type="InterPro" id="IPR036514">
    <property type="entry name" value="SGNH_hydro_sf"/>
</dbReference>
<evidence type="ECO:0000313" key="3">
    <source>
        <dbReference type="Proteomes" id="UP000033684"/>
    </source>
</evidence>
<evidence type="ECO:0000259" key="1">
    <source>
        <dbReference type="Pfam" id="PF13472"/>
    </source>
</evidence>
<proteinExistence type="predicted"/>
<dbReference type="InterPro" id="IPR013830">
    <property type="entry name" value="SGNH_hydro"/>
</dbReference>
<reference evidence="3" key="1">
    <citation type="submission" date="2015-03" db="EMBL/GenBank/DDBJ databases">
        <title>Draft genome sequence of a novel methanotroph (Sn10-6) isolated from flooded ricefield rhizosphere in India.</title>
        <authorList>
            <person name="Pandit P.S."/>
            <person name="Pore S.D."/>
            <person name="Arora P."/>
            <person name="Kapse N.G."/>
            <person name="Dhakephalkar P.K."/>
            <person name="Rahalkar M.C."/>
        </authorList>
    </citation>
    <scope>NUCLEOTIDE SEQUENCE [LARGE SCALE GENOMIC DNA]</scope>
    <source>
        <strain evidence="3">Sn10-6</strain>
    </source>
</reference>
<sequence>MSKMLVVFVMLFIALPVRAETPVIVILGDSISAAYGFEQAQGWAVILQDKLKQAQLPHHIVNESISGETSAGGLARLDKILSAHHPAYVLVELGANDGLRGLSPLAMKANLTEIIARSRKAGANAMLLGMKIPPNYGKAYIEKFYQVYPELAKELAVPLVPFILEHVALKPELMQADGLHPNARAQPFIADTIASYLFPLLKAETR</sequence>
<evidence type="ECO:0000313" key="2">
    <source>
        <dbReference type="EMBL" id="KJV07207.1"/>
    </source>
</evidence>
<dbReference type="PATRIC" id="fig|1632867.3.peg.4661"/>
<organism evidence="2 3">
    <name type="scientific">Methylocucumis oryzae</name>
    <dbReference type="NCBI Taxonomy" id="1632867"/>
    <lineage>
        <taxon>Bacteria</taxon>
        <taxon>Pseudomonadati</taxon>
        <taxon>Pseudomonadota</taxon>
        <taxon>Gammaproteobacteria</taxon>
        <taxon>Methylococcales</taxon>
        <taxon>Methylococcaceae</taxon>
        <taxon>Methylocucumis</taxon>
    </lineage>
</organism>
<dbReference type="EMBL" id="LAJX01000054">
    <property type="protein sequence ID" value="KJV07207.1"/>
    <property type="molecule type" value="Genomic_DNA"/>
</dbReference>
<comment type="caution">
    <text evidence="2">The sequence shown here is derived from an EMBL/GenBank/DDBJ whole genome shotgun (WGS) entry which is preliminary data.</text>
</comment>
<dbReference type="AlphaFoldDB" id="A0A0F3IKK1"/>
<feature type="domain" description="SGNH hydrolase-type esterase" evidence="1">
    <location>
        <begin position="26"/>
        <end position="184"/>
    </location>
</feature>
<dbReference type="OrthoDB" id="9786188at2"/>
<name>A0A0F3IKK1_9GAMM</name>
<dbReference type="PANTHER" id="PTHR30383:SF24">
    <property type="entry name" value="THIOESTERASE 1_PROTEASE 1_LYSOPHOSPHOLIPASE L1"/>
    <property type="match status" value="1"/>
</dbReference>
<dbReference type="Gene3D" id="3.40.50.1110">
    <property type="entry name" value="SGNH hydrolase"/>
    <property type="match status" value="1"/>
</dbReference>
<dbReference type="Pfam" id="PF13472">
    <property type="entry name" value="Lipase_GDSL_2"/>
    <property type="match status" value="1"/>
</dbReference>
<dbReference type="RefSeq" id="WP_045778580.1">
    <property type="nucleotide sequence ID" value="NZ_LAJX01000054.1"/>
</dbReference>
<dbReference type="CDD" id="cd01822">
    <property type="entry name" value="Lysophospholipase_L1_like"/>
    <property type="match status" value="1"/>
</dbReference>
<dbReference type="PANTHER" id="PTHR30383">
    <property type="entry name" value="THIOESTERASE 1/PROTEASE 1/LYSOPHOSPHOLIPASE L1"/>
    <property type="match status" value="1"/>
</dbReference>
<dbReference type="SUPFAM" id="SSF52266">
    <property type="entry name" value="SGNH hydrolase"/>
    <property type="match status" value="1"/>
</dbReference>